<feature type="compositionally biased region" description="Basic and acidic residues" evidence="1">
    <location>
        <begin position="55"/>
        <end position="85"/>
    </location>
</feature>
<dbReference type="Gene3D" id="1.10.390.30">
    <property type="entry name" value="Peptidase M60, enhancin-like domain 3"/>
    <property type="match status" value="1"/>
</dbReference>
<evidence type="ECO:0000256" key="1">
    <source>
        <dbReference type="SAM" id="MobiDB-lite"/>
    </source>
</evidence>
<dbReference type="InterPro" id="IPR005046">
    <property type="entry name" value="DUF285"/>
</dbReference>
<dbReference type="SMART" id="SM01276">
    <property type="entry name" value="M60-like"/>
    <property type="match status" value="1"/>
</dbReference>
<evidence type="ECO:0000259" key="3">
    <source>
        <dbReference type="PROSITE" id="PS51723"/>
    </source>
</evidence>
<protein>
    <submittedName>
        <fullName evidence="4">BspA family leucine-rich repeat surface protein</fullName>
    </submittedName>
</protein>
<dbReference type="Pfam" id="PF13402">
    <property type="entry name" value="Peptidase_M60"/>
    <property type="match status" value="1"/>
</dbReference>
<dbReference type="NCBIfam" id="TIGR02167">
    <property type="entry name" value="Liste_lipo_26"/>
    <property type="match status" value="4"/>
</dbReference>
<dbReference type="SUPFAM" id="SSF52047">
    <property type="entry name" value="RNI-like"/>
    <property type="match status" value="1"/>
</dbReference>
<dbReference type="Gene3D" id="3.40.390.80">
    <property type="entry name" value="Peptidase M60, enhancin-like domain 2"/>
    <property type="match status" value="1"/>
</dbReference>
<dbReference type="InterPro" id="IPR011889">
    <property type="entry name" value="Liste_lipo_26"/>
</dbReference>
<dbReference type="InterPro" id="IPR042279">
    <property type="entry name" value="Pep_M60_3"/>
</dbReference>
<feature type="signal peptide" evidence="2">
    <location>
        <begin position="1"/>
        <end position="29"/>
    </location>
</feature>
<evidence type="ECO:0000313" key="4">
    <source>
        <dbReference type="EMBL" id="KAA0685971.1"/>
    </source>
</evidence>
<dbReference type="InterPro" id="IPR004954">
    <property type="entry name" value="Mucin-bd"/>
</dbReference>
<dbReference type="PROSITE" id="PS51723">
    <property type="entry name" value="PEPTIDASE_M60"/>
    <property type="match status" value="1"/>
</dbReference>
<dbReference type="Gene3D" id="3.80.10.10">
    <property type="entry name" value="Ribonuclease Inhibitor"/>
    <property type="match status" value="1"/>
</dbReference>
<dbReference type="Pfam" id="PF03382">
    <property type="entry name" value="DUF285"/>
    <property type="match status" value="2"/>
</dbReference>
<feature type="domain" description="Peptidase M60" evidence="3">
    <location>
        <begin position="332"/>
        <end position="628"/>
    </location>
</feature>
<dbReference type="Proteomes" id="UP000448762">
    <property type="component" value="Unassembled WGS sequence"/>
</dbReference>
<keyword evidence="2" id="KW-0732">Signal</keyword>
<feature type="region of interest" description="Disordered" evidence="1">
    <location>
        <begin position="53"/>
        <end position="85"/>
    </location>
</feature>
<gene>
    <name evidence="4" type="ORF">DTX73_14500</name>
</gene>
<organism evidence="4 5">
    <name type="scientific">Enterococcus faecium</name>
    <name type="common">Streptococcus faecium</name>
    <dbReference type="NCBI Taxonomy" id="1352"/>
    <lineage>
        <taxon>Bacteria</taxon>
        <taxon>Bacillati</taxon>
        <taxon>Bacillota</taxon>
        <taxon>Bacilli</taxon>
        <taxon>Lactobacillales</taxon>
        <taxon>Enterococcaceae</taxon>
        <taxon>Enterococcus</taxon>
    </lineage>
</organism>
<evidence type="ECO:0000313" key="5">
    <source>
        <dbReference type="Proteomes" id="UP000448762"/>
    </source>
</evidence>
<name>A0A7V7KSJ4_ENTFC</name>
<dbReference type="InterPro" id="IPR032675">
    <property type="entry name" value="LRR_dom_sf"/>
</dbReference>
<reference evidence="4 5" key="1">
    <citation type="submission" date="2018-07" db="EMBL/GenBank/DDBJ databases">
        <title>High quality draft genome sequencing of Enterococcus faecium exhibiting probiotic potential isolated from mucus of freshwater fish.</title>
        <authorList>
            <person name="El-Jeni R."/>
            <person name="Ghedira K."/>
            <person name="Abdelhak S."/>
            <person name="El-Bour M."/>
            <person name="Bouhaouala-Zahar B."/>
        </authorList>
    </citation>
    <scope>NUCLEOTIDE SEQUENCE [LARGE SCALE GENOMIC DNA]</scope>
    <source>
        <strain evidence="4 5">R.A73</strain>
    </source>
</reference>
<dbReference type="InterPro" id="IPR031161">
    <property type="entry name" value="Peptidase_M60_dom"/>
</dbReference>
<dbReference type="Pfam" id="PF03272">
    <property type="entry name" value="Mucin_bdg"/>
    <property type="match status" value="2"/>
</dbReference>
<dbReference type="RefSeq" id="WP_005874870.1">
    <property type="nucleotide sequence ID" value="NZ_NGLU01000005.1"/>
</dbReference>
<feature type="chain" id="PRO_5031288944" evidence="2">
    <location>
        <begin position="30"/>
        <end position="1521"/>
    </location>
</feature>
<sequence length="1521" mass="174399">MKKITIIKLSLCLLLFNSLSFPFSVLTKADENHSNFNKTEDVIKKTENSLYSEKQNYENENLDKDTDKTAENANNEEKYDSNEHRISNIDNTIEENAKSKITEKSQETSVYDYTFLGLGDWTFGNMSYSDKRKLTIKYNSGSPHSGFGEQIYASIKVMKSDGTVMYNKEIKGNDYLSNDQREFDLNPGDQIYIYHAEPNRLRVNDNSLKSEDKDIKTFYYVVSDDNKFNNFTDVNYLREKVNSLFTDDTHTILSPETNFLIINDLQNKLDNSIYKITEEDKNELNTLLQKAIDLLNELGGVISHDELINKEIFLLPEPKNLLGEGRKMAAYHDRQDLGIVLEGKTKIKIRQSNESYKKKVKLRLLGNDSKLEKEKDIGTNWEEIEINNSLVPFIDTPFEDENSAIKPKIEMMVMEGVAKKIPVYNEASQKEIFINDWNNKRTSFSIIKGNKFQMLVPVIDLSIVKKIDIDSLISQYDNELFKLFDELNGTEKNSTNPLHEEEKQRYFIKADAHGAGAAYYGSNWTAQNDTTMESYLSMNWIPLHEIGHGYEIPSKEMYIIDVLNNIYGTIYQDKYLEDFLGKSWVFDGKKTERINEVANKLLIEKSGYNNQSYQGKLLCLLSIIDKMTTEGFSKFNRYHRELANQGKDASDLVKLFIDFCKENYNYNLVPYFKLLKLTIDDKTANEFLTNGSNPVAMLAQVVPEEKMDEAIEKLGFNTNLKSKLSLVSNDDIKDLKLNSNIHVTFKNFDLVKGSKLLIKDGNKVVKEIIINSKDMDIQGMPNGIYTVETDSKYTIFEDPYVYIKKDNETLNLSPINNYVLQRVQELYSDTRYNELSNEITQEKIDTAKMLVNELEEGEQKKENLSLVIAAQDKLKQWTMKGLSEGIFATLRYFEDNTGKLLFTTENLQPHYLYGDVNYLSLYIVNSMGKTIYSRNIKATENLTKETINWNLEPGDKIFITHVEPNRLHVNDPALKNNNSQLTSSYQVNSDKKITLINQEWDFKLEDKKIVLTKYIGNSKNIVVPTEYNNIPIELKEINRFSIPNDIETFKIEKNKNKKVLLQNKTLKSAFEGFNNLIEVDLSNLDTDGVVDLSTTFASCPKLTSVNLSGLDTSNVNTMHDMFSRCSSLKNVDLSGFNTANVTDMQGIFYQCSNLTDIDVSSWDTKKVTTFQGTFQECRNLNEIDLSNFDTSNADTMDYMFEGCNNLKVLDLSSFTLKNGVSVSRIFRTPESTELLVLTNDQKLKELNYTELNRKPLNGPIFDANGGEFENNQSIKKYFEQCVYSPNKIRLEEFEKFKNNNLPVKEYSLFRGWNEVPVTKNDGSVLDLLDMKYKAKWKNMICNTTIDNKKIETQEAIGFVYIPDKLITPKTSLNHAGEQKILFNKVHSLNIGIRDLSQSQSSWNVTGQLKWSGKKIPGAYVQIDSNSNSVKKNINNNINEFDSKQDLVDAEGEVVSSQNDEGHLDIVNNTTTILMNSSPNKKHDSIYDYDLGKACLVIPETEEVQEGQYDANLEWNLSNAPQ</sequence>
<dbReference type="EMBL" id="QOVC01000018">
    <property type="protein sequence ID" value="KAA0685971.1"/>
    <property type="molecule type" value="Genomic_DNA"/>
</dbReference>
<evidence type="ECO:0000256" key="2">
    <source>
        <dbReference type="SAM" id="SignalP"/>
    </source>
</evidence>
<accession>A0A7V7KSJ4</accession>
<comment type="caution">
    <text evidence="4">The sequence shown here is derived from an EMBL/GenBank/DDBJ whole genome shotgun (WGS) entry which is preliminary data.</text>
</comment>
<proteinExistence type="predicted"/>